<dbReference type="RefSeq" id="WP_394481838.1">
    <property type="nucleotide sequence ID" value="NZ_JBIGHV010000007.1"/>
</dbReference>
<organism evidence="2 3">
    <name type="scientific">Pelomonas parva</name>
    <dbReference type="NCBI Taxonomy" id="3299032"/>
    <lineage>
        <taxon>Bacteria</taxon>
        <taxon>Pseudomonadati</taxon>
        <taxon>Pseudomonadota</taxon>
        <taxon>Betaproteobacteria</taxon>
        <taxon>Burkholderiales</taxon>
        <taxon>Sphaerotilaceae</taxon>
        <taxon>Roseateles</taxon>
    </lineage>
</organism>
<dbReference type="EMBL" id="JBIGHV010000007">
    <property type="protein sequence ID" value="MFG6432185.1"/>
    <property type="molecule type" value="Genomic_DNA"/>
</dbReference>
<gene>
    <name evidence="2" type="ORF">ACG00Y_19845</name>
</gene>
<protein>
    <recommendedName>
        <fullName evidence="4">Stereocilin</fullName>
    </recommendedName>
</protein>
<feature type="compositionally biased region" description="Pro residues" evidence="1">
    <location>
        <begin position="1"/>
        <end position="17"/>
    </location>
</feature>
<accession>A0ABW7F6S4</accession>
<dbReference type="Proteomes" id="UP001606210">
    <property type="component" value="Unassembled WGS sequence"/>
</dbReference>
<comment type="caution">
    <text evidence="2">The sequence shown here is derived from an EMBL/GenBank/DDBJ whole genome shotgun (WGS) entry which is preliminary data.</text>
</comment>
<evidence type="ECO:0000256" key="1">
    <source>
        <dbReference type="SAM" id="MobiDB-lite"/>
    </source>
</evidence>
<evidence type="ECO:0008006" key="4">
    <source>
        <dbReference type="Google" id="ProtNLM"/>
    </source>
</evidence>
<evidence type="ECO:0000313" key="3">
    <source>
        <dbReference type="Proteomes" id="UP001606210"/>
    </source>
</evidence>
<keyword evidence="3" id="KW-1185">Reference proteome</keyword>
<sequence length="45" mass="4377">MNPTPTPPVAPPLPVPGAHPDDSSIAGEEDPGASVDAPPAPPQQG</sequence>
<feature type="region of interest" description="Disordered" evidence="1">
    <location>
        <begin position="1"/>
        <end position="45"/>
    </location>
</feature>
<evidence type="ECO:0000313" key="2">
    <source>
        <dbReference type="EMBL" id="MFG6432185.1"/>
    </source>
</evidence>
<proteinExistence type="predicted"/>
<name>A0ABW7F6S4_9BURK</name>
<reference evidence="2 3" key="1">
    <citation type="submission" date="2024-08" db="EMBL/GenBank/DDBJ databases">
        <authorList>
            <person name="Lu H."/>
        </authorList>
    </citation>
    <scope>NUCLEOTIDE SEQUENCE [LARGE SCALE GENOMIC DNA]</scope>
    <source>
        <strain evidence="2 3">LYH14W</strain>
    </source>
</reference>